<evidence type="ECO:0000259" key="2">
    <source>
        <dbReference type="Pfam" id="PF07261"/>
    </source>
</evidence>
<dbReference type="SUPFAM" id="SSF158499">
    <property type="entry name" value="DnaD domain-like"/>
    <property type="match status" value="1"/>
</dbReference>
<keyword evidence="5" id="KW-1185">Reference proteome</keyword>
<reference evidence="4 5" key="1">
    <citation type="journal article" date="2016" name="Genome Announc.">
        <title>Complete Genome Sequences of Aerococcus christensenii CCUG 28831T, Aerococcus sanguinicola CCUG 43001T, Aerococcus urinae CCUG 36881T, Aerococcus urinaeequi CCUG 28094T, Aerococcus urinaehominis CCUG 42038 BT, and Aerococcus viridans CCUG 4311T.</title>
        <authorList>
            <person name="Carkaci D."/>
            <person name="Dargis R."/>
            <person name="Nielsen X.C."/>
            <person name="Skovgaard O."/>
            <person name="Fuursted K."/>
            <person name="Christensen J.J."/>
        </authorList>
    </citation>
    <scope>NUCLEOTIDE SEQUENCE [LARGE SCALE GENOMIC DNA]</scope>
    <source>
        <strain evidence="4 5">CCUG42038B</strain>
    </source>
</reference>
<dbReference type="PANTHER" id="PTHR37293:SF6">
    <property type="entry name" value="DNA REPLICATION PROTEIN DNAD"/>
    <property type="match status" value="1"/>
</dbReference>
<dbReference type="InterPro" id="IPR036388">
    <property type="entry name" value="WH-like_DNA-bd_sf"/>
</dbReference>
<feature type="domain" description="DnaD N-terminal" evidence="3">
    <location>
        <begin position="9"/>
        <end position="107"/>
    </location>
</feature>
<dbReference type="InterPro" id="IPR006343">
    <property type="entry name" value="DnaB/C_C"/>
</dbReference>
<dbReference type="OrthoDB" id="9770238at2"/>
<dbReference type="PANTHER" id="PTHR37293">
    <property type="entry name" value="PHAGE REPLICATION PROTEIN-RELATED"/>
    <property type="match status" value="1"/>
</dbReference>
<dbReference type="KEGG" id="auh:AWM75_06865"/>
<feature type="domain" description="DnaB/C C-terminal" evidence="2">
    <location>
        <begin position="121"/>
        <end position="188"/>
    </location>
</feature>
<protein>
    <submittedName>
        <fullName evidence="4">Uncharacterized protein</fullName>
    </submittedName>
</protein>
<dbReference type="Pfam" id="PF21984">
    <property type="entry name" value="DnaD_N"/>
    <property type="match status" value="1"/>
</dbReference>
<dbReference type="RefSeq" id="WP_067980027.1">
    <property type="nucleotide sequence ID" value="NZ_CP014163.1"/>
</dbReference>
<reference evidence="5" key="2">
    <citation type="submission" date="2016-01" db="EMBL/GenBank/DDBJ databases">
        <title>Six Aerococcus type strain genome sequencing and assembly using PacBio and Illumina Hiseq.</title>
        <authorList>
            <person name="Carkaci D."/>
            <person name="Dargis R."/>
            <person name="Nielsen X.C."/>
            <person name="Skovgaard O."/>
            <person name="Fuursted K."/>
            <person name="Christensen J.J."/>
        </authorList>
    </citation>
    <scope>NUCLEOTIDE SEQUENCE [LARGE SCALE GENOMIC DNA]</scope>
    <source>
        <strain evidence="5">CCUG42038B</strain>
    </source>
</reference>
<name>A0A0X8FLV9_9LACT</name>
<dbReference type="Proteomes" id="UP000062260">
    <property type="component" value="Chromosome"/>
</dbReference>
<dbReference type="Gene3D" id="1.10.10.10">
    <property type="entry name" value="Winged helix-like DNA-binding domain superfamily/Winged helix DNA-binding domain"/>
    <property type="match status" value="1"/>
</dbReference>
<dbReference type="EMBL" id="CP014163">
    <property type="protein sequence ID" value="AMB99722.1"/>
    <property type="molecule type" value="Genomic_DNA"/>
</dbReference>
<organism evidence="4 5">
    <name type="scientific">Aerococcus urinaehominis</name>
    <dbReference type="NCBI Taxonomy" id="128944"/>
    <lineage>
        <taxon>Bacteria</taxon>
        <taxon>Bacillati</taxon>
        <taxon>Bacillota</taxon>
        <taxon>Bacilli</taxon>
        <taxon>Lactobacillales</taxon>
        <taxon>Aerococcaceae</taxon>
        <taxon>Aerococcus</taxon>
    </lineage>
</organism>
<gene>
    <name evidence="4" type="ORF">AWM75_06865</name>
</gene>
<proteinExistence type="inferred from homology"/>
<dbReference type="NCBIfam" id="TIGR01446">
    <property type="entry name" value="DnaD_dom"/>
    <property type="match status" value="1"/>
</dbReference>
<comment type="similarity">
    <text evidence="1">Belongs to the DnaB/DnaD family.</text>
</comment>
<dbReference type="Gene3D" id="1.10.10.630">
    <property type="entry name" value="DnaD domain-like"/>
    <property type="match status" value="1"/>
</dbReference>
<dbReference type="Pfam" id="PF07261">
    <property type="entry name" value="DnaB_2"/>
    <property type="match status" value="1"/>
</dbReference>
<evidence type="ECO:0000259" key="3">
    <source>
        <dbReference type="Pfam" id="PF21984"/>
    </source>
</evidence>
<evidence type="ECO:0000313" key="4">
    <source>
        <dbReference type="EMBL" id="AMB99722.1"/>
    </source>
</evidence>
<sequence length="214" mass="24899">MFNSQYTVIQNILLICYQELGITNLEMLFLIHLLSASQAGNHFPSIKQLSQRMDLSEADLYTCLQSLMDKSILRIDHYRDDSGKQVERYAFDLLELRVQNWQDQQDKQNQDEKLVQETDLFSQISQEFGRGLSPMEYQQISQWLVEDKFSSQLILEAVKEASFNNVHNLKYIGKILYNWQKDGRVTSQASQDQALRQANQASSGQVPLINWLDQ</sequence>
<dbReference type="InterPro" id="IPR053843">
    <property type="entry name" value="DnaD_N"/>
</dbReference>
<accession>A0A0X8FLV9</accession>
<dbReference type="InterPro" id="IPR053162">
    <property type="entry name" value="DnaD"/>
</dbReference>
<dbReference type="STRING" id="128944.AWM75_06865"/>
<dbReference type="AlphaFoldDB" id="A0A0X8FLV9"/>
<evidence type="ECO:0000313" key="5">
    <source>
        <dbReference type="Proteomes" id="UP000062260"/>
    </source>
</evidence>
<evidence type="ECO:0000256" key="1">
    <source>
        <dbReference type="ARBA" id="ARBA00093462"/>
    </source>
</evidence>
<dbReference type="InterPro" id="IPR034829">
    <property type="entry name" value="DnaD-like_sf"/>
</dbReference>